<dbReference type="PROSITE" id="PS51352">
    <property type="entry name" value="THIOREDOXIN_2"/>
    <property type="match status" value="1"/>
</dbReference>
<dbReference type="InterPro" id="IPR013740">
    <property type="entry name" value="Redoxin"/>
</dbReference>
<evidence type="ECO:0000313" key="7">
    <source>
        <dbReference type="Proteomes" id="UP001220610"/>
    </source>
</evidence>
<reference evidence="6" key="1">
    <citation type="submission" date="2023-03" db="EMBL/GenBank/DDBJ databases">
        <title>Andean soil-derived lignocellulolytic bacterial consortium as a source of novel taxa and putative plastic-active enzymes.</title>
        <authorList>
            <person name="Diaz-Garcia L."/>
            <person name="Chuvochina M."/>
            <person name="Feuerriegel G."/>
            <person name="Bunk B."/>
            <person name="Sproer C."/>
            <person name="Streit W.R."/>
            <person name="Rodriguez L.M."/>
            <person name="Overmann J."/>
            <person name="Jimenez D.J."/>
        </authorList>
    </citation>
    <scope>NUCLEOTIDE SEQUENCE</scope>
    <source>
        <strain evidence="6">MAG 7</strain>
    </source>
</reference>
<feature type="domain" description="Thioredoxin" evidence="5">
    <location>
        <begin position="249"/>
        <end position="392"/>
    </location>
</feature>
<keyword evidence="3" id="KW-0676">Redox-active center</keyword>
<dbReference type="PANTHER" id="PTHR42852:SF13">
    <property type="entry name" value="PROTEIN DIPZ"/>
    <property type="match status" value="1"/>
</dbReference>
<dbReference type="Proteomes" id="UP001220610">
    <property type="component" value="Chromosome"/>
</dbReference>
<evidence type="ECO:0000256" key="2">
    <source>
        <dbReference type="ARBA" id="ARBA00022748"/>
    </source>
</evidence>
<evidence type="ECO:0000256" key="1">
    <source>
        <dbReference type="ARBA" id="ARBA00004196"/>
    </source>
</evidence>
<keyword evidence="4" id="KW-0732">Signal</keyword>
<protein>
    <submittedName>
        <fullName evidence="6">TlpA disulfide reductase family protein</fullName>
    </submittedName>
</protein>
<dbReference type="PANTHER" id="PTHR42852">
    <property type="entry name" value="THIOL:DISULFIDE INTERCHANGE PROTEIN DSBE"/>
    <property type="match status" value="1"/>
</dbReference>
<sequence>MKQLPLIALVTALNYTGQCLAGQVAAAPIADSATVKVKLQHAEGHRIYFYRTDGQQMIRDSVYTEANGYRVYRLPAAEDRLQLMMVQDPYFKVDLSKGDVPPPQLQFYLKKGATITIEGNALAPAAAMVSSDDPDVQLYETYRKEQDLLQIKAWMNTRTSGLLESVKDTAAVKALRKDWEKVFQDIDKYKRDFVFSHPGTRPALELFQQFYKRLDTVEARQFFEQFPAEWKQSGTGKEIAAYFQSLNSTVAGQKLPLFRSMGIDGKMVDIARLKDKVLIVDFWGSWCGPCRRSHPHLKALYDQYKKKGLEIIGIAAEGPYEQSQPVWRKAVKEDGINWLQVLNDPDKNDLVKAFAVTAFPTKFIVDRQGNIVLKLIGDEHEELDKTLAQLLP</sequence>
<feature type="signal peptide" evidence="4">
    <location>
        <begin position="1"/>
        <end position="21"/>
    </location>
</feature>
<dbReference type="GO" id="GO:0017004">
    <property type="term" value="P:cytochrome complex assembly"/>
    <property type="evidence" value="ECO:0007669"/>
    <property type="project" value="UniProtKB-KW"/>
</dbReference>
<dbReference type="InterPro" id="IPR050553">
    <property type="entry name" value="Thioredoxin_ResA/DsbE_sf"/>
</dbReference>
<dbReference type="InterPro" id="IPR013766">
    <property type="entry name" value="Thioredoxin_domain"/>
</dbReference>
<keyword evidence="2" id="KW-0201">Cytochrome c-type biogenesis</keyword>
<dbReference type="GO" id="GO:0016491">
    <property type="term" value="F:oxidoreductase activity"/>
    <property type="evidence" value="ECO:0007669"/>
    <property type="project" value="InterPro"/>
</dbReference>
<dbReference type="EMBL" id="CP119311">
    <property type="protein sequence ID" value="WEK35600.1"/>
    <property type="molecule type" value="Genomic_DNA"/>
</dbReference>
<dbReference type="SUPFAM" id="SSF52833">
    <property type="entry name" value="Thioredoxin-like"/>
    <property type="match status" value="1"/>
</dbReference>
<accession>A0AAJ6BFF5</accession>
<comment type="subcellular location">
    <subcellularLocation>
        <location evidence="1">Cell envelope</location>
    </subcellularLocation>
</comment>
<dbReference type="InterPro" id="IPR017937">
    <property type="entry name" value="Thioredoxin_CS"/>
</dbReference>
<evidence type="ECO:0000259" key="5">
    <source>
        <dbReference type="PROSITE" id="PS51352"/>
    </source>
</evidence>
<name>A0AAJ6BFF5_9BACT</name>
<organism evidence="6 7">
    <name type="scientific">Candidatus Pseudobacter hemicellulosilyticus</name>
    <dbReference type="NCBI Taxonomy" id="3121375"/>
    <lineage>
        <taxon>Bacteria</taxon>
        <taxon>Pseudomonadati</taxon>
        <taxon>Bacteroidota</taxon>
        <taxon>Chitinophagia</taxon>
        <taxon>Chitinophagales</taxon>
        <taxon>Chitinophagaceae</taxon>
        <taxon>Pseudobacter</taxon>
    </lineage>
</organism>
<dbReference type="InterPro" id="IPR036249">
    <property type="entry name" value="Thioredoxin-like_sf"/>
</dbReference>
<proteinExistence type="predicted"/>
<dbReference type="GO" id="GO:0030313">
    <property type="term" value="C:cell envelope"/>
    <property type="evidence" value="ECO:0007669"/>
    <property type="project" value="UniProtKB-SubCell"/>
</dbReference>
<evidence type="ECO:0000256" key="3">
    <source>
        <dbReference type="ARBA" id="ARBA00023284"/>
    </source>
</evidence>
<dbReference type="Pfam" id="PF08534">
    <property type="entry name" value="Redoxin"/>
    <property type="match status" value="1"/>
</dbReference>
<evidence type="ECO:0000313" key="6">
    <source>
        <dbReference type="EMBL" id="WEK35600.1"/>
    </source>
</evidence>
<dbReference type="PROSITE" id="PS00194">
    <property type="entry name" value="THIOREDOXIN_1"/>
    <property type="match status" value="1"/>
</dbReference>
<feature type="chain" id="PRO_5042617447" evidence="4">
    <location>
        <begin position="22"/>
        <end position="392"/>
    </location>
</feature>
<dbReference type="AlphaFoldDB" id="A0AAJ6BFF5"/>
<gene>
    <name evidence="6" type="ORF">P0Y53_24205</name>
</gene>
<dbReference type="CDD" id="cd02966">
    <property type="entry name" value="TlpA_like_family"/>
    <property type="match status" value="1"/>
</dbReference>
<dbReference type="Gene3D" id="3.40.30.10">
    <property type="entry name" value="Glutaredoxin"/>
    <property type="match status" value="1"/>
</dbReference>
<evidence type="ECO:0000256" key="4">
    <source>
        <dbReference type="SAM" id="SignalP"/>
    </source>
</evidence>